<dbReference type="Proteomes" id="UP000749040">
    <property type="component" value="Unassembled WGS sequence"/>
</dbReference>
<gene>
    <name evidence="1" type="ORF">ITX44_36450</name>
</gene>
<comment type="caution">
    <text evidence="1">The sequence shown here is derived from an EMBL/GenBank/DDBJ whole genome shotgun (WGS) entry which is preliminary data.</text>
</comment>
<evidence type="ECO:0000313" key="2">
    <source>
        <dbReference type="Proteomes" id="UP000749040"/>
    </source>
</evidence>
<evidence type="ECO:0000313" key="1">
    <source>
        <dbReference type="EMBL" id="MBM9509954.1"/>
    </source>
</evidence>
<reference evidence="1 2" key="1">
    <citation type="submission" date="2021-01" db="EMBL/GenBank/DDBJ databases">
        <title>Streptomyces acididurans sp. nov., isolated from a peat swamp forest soil.</title>
        <authorList>
            <person name="Chantavorakit T."/>
            <person name="Duangmal K."/>
        </authorList>
    </citation>
    <scope>NUCLEOTIDE SEQUENCE [LARGE SCALE GENOMIC DNA]</scope>
    <source>
        <strain evidence="1 2">KK5PA1</strain>
    </source>
</reference>
<accession>A0ABS2U2X7</accession>
<sequence>MTSTLTRLGAFGVLRQEAAALLPGTSARHHRRAYRENVARLIDLWDELDQTWRADACELILNDLADTLSRLGRAYREGWRGRRGTRQIAADYDTSATLLELIATTEQKPPARRKHASQDWEDAFGDTLDDLAYTFALDERAATLTRLYLAAHTAIGDPADVIARLSTAYCRAHINRQANATTTDLENAFGEAVR</sequence>
<protein>
    <submittedName>
        <fullName evidence="1">Uncharacterized protein</fullName>
    </submittedName>
</protein>
<keyword evidence="2" id="KW-1185">Reference proteome</keyword>
<proteinExistence type="predicted"/>
<organism evidence="1 2">
    <name type="scientific">Actinacidiphila acididurans</name>
    <dbReference type="NCBI Taxonomy" id="2784346"/>
    <lineage>
        <taxon>Bacteria</taxon>
        <taxon>Bacillati</taxon>
        <taxon>Actinomycetota</taxon>
        <taxon>Actinomycetes</taxon>
        <taxon>Kitasatosporales</taxon>
        <taxon>Streptomycetaceae</taxon>
        <taxon>Actinacidiphila</taxon>
    </lineage>
</organism>
<dbReference type="EMBL" id="JADKYB010000030">
    <property type="protein sequence ID" value="MBM9509954.1"/>
    <property type="molecule type" value="Genomic_DNA"/>
</dbReference>
<name>A0ABS2U2X7_9ACTN</name>
<dbReference type="RefSeq" id="WP_205363536.1">
    <property type="nucleotide sequence ID" value="NZ_JADKYB010000030.1"/>
</dbReference>